<evidence type="ECO:0000313" key="2">
    <source>
        <dbReference type="EMBL" id="RNC96166.1"/>
    </source>
</evidence>
<name>A0A3M8H121_9BACI</name>
<feature type="domain" description="Putative amidase" evidence="1">
    <location>
        <begin position="170"/>
        <end position="328"/>
    </location>
</feature>
<accession>A0A3M8H121</accession>
<organism evidence="2 3">
    <name type="scientific">Lysinibacillus halotolerans</name>
    <dbReference type="NCBI Taxonomy" id="1368476"/>
    <lineage>
        <taxon>Bacteria</taxon>
        <taxon>Bacillati</taxon>
        <taxon>Bacillota</taxon>
        <taxon>Bacilli</taxon>
        <taxon>Bacillales</taxon>
        <taxon>Bacillaceae</taxon>
        <taxon>Lysinibacillus</taxon>
    </lineage>
</organism>
<proteinExistence type="predicted"/>
<dbReference type="RefSeq" id="WP_122973641.1">
    <property type="nucleotide sequence ID" value="NZ_RHLQ01000077.1"/>
</dbReference>
<dbReference type="EMBL" id="RHLQ01000077">
    <property type="protein sequence ID" value="RNC96166.1"/>
    <property type="molecule type" value="Genomic_DNA"/>
</dbReference>
<dbReference type="Proteomes" id="UP000279909">
    <property type="component" value="Unassembled WGS sequence"/>
</dbReference>
<protein>
    <recommendedName>
        <fullName evidence="1">Putative amidase domain-containing protein</fullName>
    </recommendedName>
</protein>
<comment type="caution">
    <text evidence="2">The sequence shown here is derived from an EMBL/GenBank/DDBJ whole genome shotgun (WGS) entry which is preliminary data.</text>
</comment>
<dbReference type="Pfam" id="PF12671">
    <property type="entry name" value="Amidase_6"/>
    <property type="match status" value="1"/>
</dbReference>
<sequence length="336" mass="38270">MKKITSLVFALTILLTGLTLIFGTNADANTISVKERSDYSLKEAELLFIDFLKNKNLNSEVGSEEFTKYAIEQFYSESMDADLLKSPYYGVLMAYISEYVYAYETTIKNTDNANFINDTKDVEIKAELNQKLAIQKEKTIGEVEREIAAEEAIAEATKTKNSAALASGTYNVTAAKAYAKKWWNGRNPNYESYSLDCTNFTSQILRAGGKNMKQPRTITPIVNSDTNYWYYTTVSRVGVPVDVRSSSWSVVSDFYAYWNKTQPTKASTSKSQLVTYADVGDMIQFMKKDATRYSHTMFVYKKGNSTLYLSGHTDNYLERNFYDISSIWVKYRVIKF</sequence>
<reference evidence="2 3" key="1">
    <citation type="journal article" date="2014" name="Int. J. Syst. Evol. Microbiol.">
        <title>Lysinibacillus halotolerans sp. nov., isolated from saline-alkaline soil.</title>
        <authorList>
            <person name="Kong D."/>
            <person name="Wang Y."/>
            <person name="Zhao B."/>
            <person name="Li Y."/>
            <person name="Song J."/>
            <person name="Zhai Y."/>
            <person name="Zhang C."/>
            <person name="Wang H."/>
            <person name="Chen X."/>
            <person name="Zhao B."/>
            <person name="Ruan Z."/>
        </authorList>
    </citation>
    <scope>NUCLEOTIDE SEQUENCE [LARGE SCALE GENOMIC DNA]</scope>
    <source>
        <strain evidence="2 3">MCCC 1A12703</strain>
    </source>
</reference>
<dbReference type="OrthoDB" id="2194542at2"/>
<evidence type="ECO:0000313" key="3">
    <source>
        <dbReference type="Proteomes" id="UP000279909"/>
    </source>
</evidence>
<keyword evidence="3" id="KW-1185">Reference proteome</keyword>
<evidence type="ECO:0000259" key="1">
    <source>
        <dbReference type="Pfam" id="PF12671"/>
    </source>
</evidence>
<dbReference type="PANTHER" id="PTHR40032">
    <property type="entry name" value="EXPORTED PROTEIN-RELATED"/>
    <property type="match status" value="1"/>
</dbReference>
<dbReference type="AlphaFoldDB" id="A0A3M8H121"/>
<dbReference type="InterPro" id="IPR024301">
    <property type="entry name" value="Amidase_6"/>
</dbReference>
<dbReference type="PANTHER" id="PTHR40032:SF1">
    <property type="entry name" value="EXPORTED PROTEIN"/>
    <property type="match status" value="1"/>
</dbReference>
<gene>
    <name evidence="2" type="ORF">EC501_17570</name>
</gene>